<dbReference type="AlphaFoldDB" id="A0A8H7QTX4"/>
<evidence type="ECO:0000313" key="12">
    <source>
        <dbReference type="EMBL" id="KAG2198708.1"/>
    </source>
</evidence>
<keyword evidence="5" id="KW-0479">Metal-binding</keyword>
<gene>
    <name evidence="12" type="ORF">INT47_005393</name>
</gene>
<feature type="domain" description="SP-RING-type" evidence="11">
    <location>
        <begin position="155"/>
        <end position="241"/>
    </location>
</feature>
<dbReference type="Pfam" id="PF11789">
    <property type="entry name" value="zf-Nse"/>
    <property type="match status" value="1"/>
</dbReference>
<evidence type="ECO:0000256" key="2">
    <source>
        <dbReference type="ARBA" id="ARBA00004718"/>
    </source>
</evidence>
<dbReference type="CDD" id="cd16651">
    <property type="entry name" value="SPL-RING_NSE2"/>
    <property type="match status" value="1"/>
</dbReference>
<evidence type="ECO:0000256" key="1">
    <source>
        <dbReference type="ARBA" id="ARBA00004123"/>
    </source>
</evidence>
<evidence type="ECO:0000256" key="3">
    <source>
        <dbReference type="ARBA" id="ARBA00008212"/>
    </source>
</evidence>
<dbReference type="GO" id="GO:0005634">
    <property type="term" value="C:nucleus"/>
    <property type="evidence" value="ECO:0007669"/>
    <property type="project" value="UniProtKB-SubCell"/>
</dbReference>
<comment type="caution">
    <text evidence="12">The sequence shown here is derived from an EMBL/GenBank/DDBJ whole genome shotgun (WGS) entry which is preliminary data.</text>
</comment>
<dbReference type="PROSITE" id="PS51044">
    <property type="entry name" value="ZF_SP_RING"/>
    <property type="match status" value="1"/>
</dbReference>
<dbReference type="SUPFAM" id="SSF57850">
    <property type="entry name" value="RING/U-box"/>
    <property type="match status" value="1"/>
</dbReference>
<dbReference type="EMBL" id="JAEPRD010000106">
    <property type="protein sequence ID" value="KAG2198708.1"/>
    <property type="molecule type" value="Genomic_DNA"/>
</dbReference>
<evidence type="ECO:0000256" key="9">
    <source>
        <dbReference type="ARBA" id="ARBA00023242"/>
    </source>
</evidence>
<keyword evidence="4" id="KW-0808">Transferase</keyword>
<dbReference type="InterPro" id="IPR004181">
    <property type="entry name" value="Znf_MIZ"/>
</dbReference>
<dbReference type="Proteomes" id="UP000603453">
    <property type="component" value="Unassembled WGS sequence"/>
</dbReference>
<evidence type="ECO:0000256" key="4">
    <source>
        <dbReference type="ARBA" id="ARBA00022679"/>
    </source>
</evidence>
<reference evidence="12" key="1">
    <citation type="submission" date="2020-12" db="EMBL/GenBank/DDBJ databases">
        <title>Metabolic potential, ecology and presence of endohyphal bacteria is reflected in genomic diversity of Mucoromycotina.</title>
        <authorList>
            <person name="Muszewska A."/>
            <person name="Okrasinska A."/>
            <person name="Steczkiewicz K."/>
            <person name="Drgas O."/>
            <person name="Orlowska M."/>
            <person name="Perlinska-Lenart U."/>
            <person name="Aleksandrzak-Piekarczyk T."/>
            <person name="Szatraj K."/>
            <person name="Zielenkiewicz U."/>
            <person name="Pilsyk S."/>
            <person name="Malc E."/>
            <person name="Mieczkowski P."/>
            <person name="Kruszewska J.S."/>
            <person name="Biernat P."/>
            <person name="Pawlowska J."/>
        </authorList>
    </citation>
    <scope>NUCLEOTIDE SEQUENCE</scope>
    <source>
        <strain evidence="12">WA0000017839</strain>
    </source>
</reference>
<evidence type="ECO:0000256" key="5">
    <source>
        <dbReference type="ARBA" id="ARBA00022723"/>
    </source>
</evidence>
<organism evidence="12 13">
    <name type="scientific">Mucor saturninus</name>
    <dbReference type="NCBI Taxonomy" id="64648"/>
    <lineage>
        <taxon>Eukaryota</taxon>
        <taxon>Fungi</taxon>
        <taxon>Fungi incertae sedis</taxon>
        <taxon>Mucoromycota</taxon>
        <taxon>Mucoromycotina</taxon>
        <taxon>Mucoromycetes</taxon>
        <taxon>Mucorales</taxon>
        <taxon>Mucorineae</taxon>
        <taxon>Mucoraceae</taxon>
        <taxon>Mucor</taxon>
    </lineage>
</organism>
<comment type="similarity">
    <text evidence="3">Belongs to the NSE2 family.</text>
</comment>
<comment type="pathway">
    <text evidence="2">Protein modification; protein sumoylation.</text>
</comment>
<dbReference type="PANTHER" id="PTHR21330">
    <property type="entry name" value="E3 SUMO-PROTEIN LIGASE NSE2"/>
    <property type="match status" value="1"/>
</dbReference>
<proteinExistence type="inferred from homology"/>
<evidence type="ECO:0000256" key="8">
    <source>
        <dbReference type="ARBA" id="ARBA00022833"/>
    </source>
</evidence>
<dbReference type="PANTHER" id="PTHR21330:SF1">
    <property type="entry name" value="E3 SUMO-PROTEIN LIGASE NSE2"/>
    <property type="match status" value="1"/>
</dbReference>
<dbReference type="InterPro" id="IPR013083">
    <property type="entry name" value="Znf_RING/FYVE/PHD"/>
</dbReference>
<evidence type="ECO:0000256" key="10">
    <source>
        <dbReference type="PROSITE-ProRule" id="PRU00452"/>
    </source>
</evidence>
<sequence length="252" mass="28610">MTEQAVQSLAQLQNSFHLKPTHTDLIKSVMGDSSDVIGFIRKGQQYITIEAMDQEEANNQEKILELDASYRELMDLESRVRNQNTTFTTLATRINNGEILKNLMTPYEEIQTQLQAKCTTEEEKYLTNEKYIDFRQNIWNINHPDELMPSLVENDDDDIVMGSTKISLKCPLTTTWLEDPVTSTVCKHSFSKAAILDLMRQSGGSVVCPVSGCNKGIVPTYLINDEIMAERVTRVKARDEKNASSTQFFDVE</sequence>
<comment type="subcellular location">
    <subcellularLocation>
        <location evidence="1">Nucleus</location>
    </subcellularLocation>
</comment>
<dbReference type="Gene3D" id="3.30.40.10">
    <property type="entry name" value="Zinc/RING finger domain, C3HC4 (zinc finger)"/>
    <property type="match status" value="1"/>
</dbReference>
<keyword evidence="8" id="KW-0862">Zinc</keyword>
<dbReference type="GO" id="GO:0000724">
    <property type="term" value="P:double-strand break repair via homologous recombination"/>
    <property type="evidence" value="ECO:0007669"/>
    <property type="project" value="InterPro"/>
</dbReference>
<dbReference type="GO" id="GO:0008270">
    <property type="term" value="F:zinc ion binding"/>
    <property type="evidence" value="ECO:0007669"/>
    <property type="project" value="UniProtKB-KW"/>
</dbReference>
<dbReference type="InterPro" id="IPR026846">
    <property type="entry name" value="Nse2(Mms21)"/>
</dbReference>
<dbReference type="OrthoDB" id="26899at2759"/>
<dbReference type="UniPathway" id="UPA00886"/>
<keyword evidence="13" id="KW-1185">Reference proteome</keyword>
<keyword evidence="6 10" id="KW-0863">Zinc-finger</keyword>
<keyword evidence="9" id="KW-0539">Nucleus</keyword>
<evidence type="ECO:0000313" key="13">
    <source>
        <dbReference type="Proteomes" id="UP000603453"/>
    </source>
</evidence>
<dbReference type="GO" id="GO:0030915">
    <property type="term" value="C:Smc5-Smc6 complex"/>
    <property type="evidence" value="ECO:0007669"/>
    <property type="project" value="InterPro"/>
</dbReference>
<name>A0A8H7QTX4_9FUNG</name>
<evidence type="ECO:0000259" key="11">
    <source>
        <dbReference type="PROSITE" id="PS51044"/>
    </source>
</evidence>
<dbReference type="GO" id="GO:0061665">
    <property type="term" value="F:SUMO ligase activity"/>
    <property type="evidence" value="ECO:0007669"/>
    <property type="project" value="TreeGrafter"/>
</dbReference>
<accession>A0A8H7QTX4</accession>
<evidence type="ECO:0000256" key="6">
    <source>
        <dbReference type="ARBA" id="ARBA00022771"/>
    </source>
</evidence>
<dbReference type="GO" id="GO:0016925">
    <property type="term" value="P:protein sumoylation"/>
    <property type="evidence" value="ECO:0007669"/>
    <property type="project" value="UniProtKB-UniPathway"/>
</dbReference>
<evidence type="ECO:0000256" key="7">
    <source>
        <dbReference type="ARBA" id="ARBA00022786"/>
    </source>
</evidence>
<protein>
    <recommendedName>
        <fullName evidence="11">SP-RING-type domain-containing protein</fullName>
    </recommendedName>
</protein>
<keyword evidence="7" id="KW-0833">Ubl conjugation pathway</keyword>